<protein>
    <submittedName>
        <fullName evidence="1">Uncharacterized protein</fullName>
    </submittedName>
</protein>
<dbReference type="AlphaFoldDB" id="A0A937D9V3"/>
<name>A0A937D9V3_9FLAO</name>
<evidence type="ECO:0000313" key="1">
    <source>
        <dbReference type="EMBL" id="MBL0682918.1"/>
    </source>
</evidence>
<gene>
    <name evidence="1" type="ORF">JJQ60_05295</name>
</gene>
<evidence type="ECO:0000313" key="2">
    <source>
        <dbReference type="Proteomes" id="UP000651057"/>
    </source>
</evidence>
<sequence length="154" mass="17547">MLNKGKRKLLKNIANGILGSFISRNNDVNGYWGIGKIYSLMIISESLEIEIDLIRKAISPSNDELNLLVSHYSDYLFDQLSKQEIQRSNLSQAKIIIVGNPNNPCLSLGRLAPHKMNCKITIIDNLNIAYTLEKNVWSREHNPRLEMKRGEIII</sequence>
<keyword evidence="2" id="KW-1185">Reference proteome</keyword>
<comment type="caution">
    <text evidence="1">The sequence shown here is derived from an EMBL/GenBank/DDBJ whole genome shotgun (WGS) entry which is preliminary data.</text>
</comment>
<dbReference type="RefSeq" id="WP_344779204.1">
    <property type="nucleotide sequence ID" value="NZ_BAABAX010000023.1"/>
</dbReference>
<organism evidence="1 2">
    <name type="scientific">Aquimarina mytili</name>
    <dbReference type="NCBI Taxonomy" id="874423"/>
    <lineage>
        <taxon>Bacteria</taxon>
        <taxon>Pseudomonadati</taxon>
        <taxon>Bacteroidota</taxon>
        <taxon>Flavobacteriia</taxon>
        <taxon>Flavobacteriales</taxon>
        <taxon>Flavobacteriaceae</taxon>
        <taxon>Aquimarina</taxon>
    </lineage>
</organism>
<accession>A0A937D9V3</accession>
<dbReference type="Proteomes" id="UP000651057">
    <property type="component" value="Unassembled WGS sequence"/>
</dbReference>
<proteinExistence type="predicted"/>
<reference evidence="1" key="1">
    <citation type="submission" date="2021-01" db="EMBL/GenBank/DDBJ databases">
        <authorList>
            <person name="Zhong Y.L."/>
        </authorList>
    </citation>
    <scope>NUCLEOTIDE SEQUENCE</scope>
    <source>
        <strain evidence="1">KCTC 23302</strain>
    </source>
</reference>
<dbReference type="EMBL" id="JAERQJ010000002">
    <property type="protein sequence ID" value="MBL0682918.1"/>
    <property type="molecule type" value="Genomic_DNA"/>
</dbReference>